<evidence type="ECO:0000313" key="4">
    <source>
        <dbReference type="Proteomes" id="UP000035350"/>
    </source>
</evidence>
<dbReference type="Proteomes" id="UP000035350">
    <property type="component" value="Unassembled WGS sequence"/>
</dbReference>
<dbReference type="RefSeq" id="WP_046958442.1">
    <property type="nucleotide sequence ID" value="NZ_LCYN01000017.1"/>
</dbReference>
<comment type="caution">
    <text evidence="3">The sequence shown here is derived from an EMBL/GenBank/DDBJ whole genome shotgun (WGS) entry which is preliminary data.</text>
</comment>
<dbReference type="Gene3D" id="3.30.530.20">
    <property type="match status" value="2"/>
</dbReference>
<dbReference type="InterPro" id="IPR013538">
    <property type="entry name" value="ASHA1/2-like_C"/>
</dbReference>
<dbReference type="EMBL" id="LCYN01000017">
    <property type="protein sequence ID" value="KKZ95958.1"/>
    <property type="molecule type" value="Genomic_DNA"/>
</dbReference>
<reference evidence="3 4" key="1">
    <citation type="journal article" date="2015" name="Genome Announc.">
        <title>Next-Generation Whole-Genome Sequencing of Eight Strains of Bacillus cereus, Isolated from Food.</title>
        <authorList>
            <person name="Krawczyk A.O."/>
            <person name="de Jong A."/>
            <person name="Eijlander R.T."/>
            <person name="Berendsen E.M."/>
            <person name="Holsappel S."/>
            <person name="Wells-Bennik M.H."/>
            <person name="Kuipers O.P."/>
        </authorList>
    </citation>
    <scope>NUCLEOTIDE SEQUENCE [LARGE SCALE GENOMIC DNA]</scope>
    <source>
        <strain evidence="3 4">B4147</strain>
    </source>
</reference>
<keyword evidence="3" id="KW-0808">Transferase</keyword>
<feature type="domain" description="Activator of Hsp90 ATPase homologue 1/2-like C-terminal" evidence="2">
    <location>
        <begin position="19"/>
        <end position="142"/>
    </location>
</feature>
<accession>A0A0G8C7Y2</accession>
<dbReference type="CDD" id="cd08894">
    <property type="entry name" value="SRPBCC_CalC_Aha1-like_1"/>
    <property type="match status" value="1"/>
</dbReference>
<evidence type="ECO:0000259" key="2">
    <source>
        <dbReference type="Pfam" id="PF08327"/>
    </source>
</evidence>
<organism evidence="3 4">
    <name type="scientific">Bacillus wiedmannii</name>
    <dbReference type="NCBI Taxonomy" id="1890302"/>
    <lineage>
        <taxon>Bacteria</taxon>
        <taxon>Bacillati</taxon>
        <taxon>Bacillota</taxon>
        <taxon>Bacilli</taxon>
        <taxon>Bacillales</taxon>
        <taxon>Bacillaceae</taxon>
        <taxon>Bacillus</taxon>
        <taxon>Bacillus cereus group</taxon>
    </lineage>
</organism>
<dbReference type="CDD" id="cd08900">
    <property type="entry name" value="SRPBCC_CalC_Aha1-like_7"/>
    <property type="match status" value="1"/>
</dbReference>
<dbReference type="InterPro" id="IPR023393">
    <property type="entry name" value="START-like_dom_sf"/>
</dbReference>
<evidence type="ECO:0000313" key="3">
    <source>
        <dbReference type="EMBL" id="KKZ95958.1"/>
    </source>
</evidence>
<protein>
    <submittedName>
        <fullName evidence="3">Putative glutathione S-transferase-related transmembrane protein</fullName>
        <ecNumber evidence="3">2.5.1.18</ecNumber>
    </submittedName>
</protein>
<proteinExistence type="inferred from homology"/>
<reference evidence="4" key="2">
    <citation type="submission" date="2015-04" db="EMBL/GenBank/DDBJ databases">
        <title>Draft Genome Sequences of Eight Spore-Forming Food Isolates of Bacillus cereus Genome sequencing.</title>
        <authorList>
            <person name="Krawcyk A.O."/>
            <person name="de Jong A."/>
            <person name="Eijlander R.T."/>
            <person name="Berendsen E.M."/>
            <person name="Holsappel S."/>
            <person name="Wells-Bennik M."/>
            <person name="Kuipers O.P."/>
        </authorList>
    </citation>
    <scope>NUCLEOTIDE SEQUENCE [LARGE SCALE GENOMIC DNA]</scope>
    <source>
        <strain evidence="4">B4147</strain>
    </source>
</reference>
<dbReference type="AlphaFoldDB" id="A0A0G8C7Y2"/>
<dbReference type="SUPFAM" id="SSF55961">
    <property type="entry name" value="Bet v1-like"/>
    <property type="match status" value="2"/>
</dbReference>
<evidence type="ECO:0000256" key="1">
    <source>
        <dbReference type="ARBA" id="ARBA00006817"/>
    </source>
</evidence>
<gene>
    <name evidence="3" type="ORF">B4147_5199</name>
</gene>
<dbReference type="Pfam" id="PF08327">
    <property type="entry name" value="AHSA1"/>
    <property type="match status" value="2"/>
</dbReference>
<keyword evidence="3" id="KW-0812">Transmembrane</keyword>
<keyword evidence="3" id="KW-0472">Membrane</keyword>
<feature type="domain" description="Activator of Hsp90 ATPase homologue 1/2-like C-terminal" evidence="2">
    <location>
        <begin position="177"/>
        <end position="304"/>
    </location>
</feature>
<comment type="similarity">
    <text evidence="1">Belongs to the AHA1 family.</text>
</comment>
<dbReference type="PATRIC" id="fig|1396.433.peg.2040"/>
<name>A0A0G8C7Y2_9BACI</name>
<sequence>MKKHFATHDTFVIEKVYNFTPEVVFAAWTDPELKAKWFTEAEEFDFREGGQEINHGGPPGGPVYTFKAHYQEIIPDHRIVYSYTMDLDETRISVSVATVEFKQIDEGTHLIFTEQGAFLDGHDTAAIREHGTGILLDQLGEQLKNNQELRVSSEVSKIINSPEPISDREIVNTRIFNVPREIMFKAFSDPNHLGKWWGPNGFTNTFHEFDMRPNGIWRFIMHGPNGVDYENKSIFSEIIEPEKIVIHHLGPIHEFLLTITFVEKEGKTELIWQMLHKSVKECEKVRSFCYEANEQNFDRLEAELTKMVNGLQH</sequence>
<dbReference type="EC" id="2.5.1.18" evidence="3"/>
<dbReference type="GO" id="GO:0004364">
    <property type="term" value="F:glutathione transferase activity"/>
    <property type="evidence" value="ECO:0007669"/>
    <property type="project" value="UniProtKB-EC"/>
</dbReference>